<dbReference type="EMBL" id="CAMXCT010003846">
    <property type="protein sequence ID" value="CAI4006534.1"/>
    <property type="molecule type" value="Genomic_DNA"/>
</dbReference>
<organism evidence="1">
    <name type="scientific">Cladocopium goreaui</name>
    <dbReference type="NCBI Taxonomy" id="2562237"/>
    <lineage>
        <taxon>Eukaryota</taxon>
        <taxon>Sar</taxon>
        <taxon>Alveolata</taxon>
        <taxon>Dinophyceae</taxon>
        <taxon>Suessiales</taxon>
        <taxon>Symbiodiniaceae</taxon>
        <taxon>Cladocopium</taxon>
    </lineage>
</organism>
<evidence type="ECO:0000313" key="3">
    <source>
        <dbReference type="Proteomes" id="UP001152797"/>
    </source>
</evidence>
<dbReference type="AlphaFoldDB" id="A0A9P1D988"/>
<protein>
    <submittedName>
        <fullName evidence="1">Uncharacterized protein</fullName>
    </submittedName>
</protein>
<proteinExistence type="predicted"/>
<sequence length="161" mass="17708">MSPGHCSGHLTLHSPAVVGKERLLGCCCFCCSSRRSSNVRSRLLRARHDMPEITKSVAFDNIAREWRCKWSADKDKASLDAAQELLKSVLPEVKAVPGVKGVQRVVCGGCLDFKVVVKLSADKFPDWEKTGFAPEAAFLEKLKAIDGISIVETQTYTLEEV</sequence>
<gene>
    <name evidence="1" type="ORF">C1SCF055_LOCUS32166</name>
</gene>
<reference evidence="2 3" key="2">
    <citation type="submission" date="2024-05" db="EMBL/GenBank/DDBJ databases">
        <authorList>
            <person name="Chen Y."/>
            <person name="Shah S."/>
            <person name="Dougan E. K."/>
            <person name="Thang M."/>
            <person name="Chan C."/>
        </authorList>
    </citation>
    <scope>NUCLEOTIDE SEQUENCE [LARGE SCALE GENOMIC DNA]</scope>
</reference>
<evidence type="ECO:0000313" key="1">
    <source>
        <dbReference type="EMBL" id="CAI4006534.1"/>
    </source>
</evidence>
<comment type="caution">
    <text evidence="1">The sequence shown here is derived from an EMBL/GenBank/DDBJ whole genome shotgun (WGS) entry which is preliminary data.</text>
</comment>
<evidence type="ECO:0000313" key="2">
    <source>
        <dbReference type="EMBL" id="CAL4793846.1"/>
    </source>
</evidence>
<dbReference type="EMBL" id="CAMXCT030003846">
    <property type="protein sequence ID" value="CAL4793846.1"/>
    <property type="molecule type" value="Genomic_DNA"/>
</dbReference>
<reference evidence="1" key="1">
    <citation type="submission" date="2022-10" db="EMBL/GenBank/DDBJ databases">
        <authorList>
            <person name="Chen Y."/>
            <person name="Dougan E. K."/>
            <person name="Chan C."/>
            <person name="Rhodes N."/>
            <person name="Thang M."/>
        </authorList>
    </citation>
    <scope>NUCLEOTIDE SEQUENCE</scope>
</reference>
<name>A0A9P1D988_9DINO</name>
<dbReference type="OrthoDB" id="497128at2759"/>
<accession>A0A9P1D988</accession>
<dbReference type="Proteomes" id="UP001152797">
    <property type="component" value="Unassembled WGS sequence"/>
</dbReference>
<keyword evidence="3" id="KW-1185">Reference proteome</keyword>
<dbReference type="EMBL" id="CAMXCT020003846">
    <property type="protein sequence ID" value="CAL1159909.1"/>
    <property type="molecule type" value="Genomic_DNA"/>
</dbReference>